<evidence type="ECO:0000256" key="1">
    <source>
        <dbReference type="SAM" id="Phobius"/>
    </source>
</evidence>
<gene>
    <name evidence="2" type="ORF">BHY08_08480</name>
</gene>
<dbReference type="OrthoDB" id="4427456at2"/>
<accession>A0A1J0A7G8</accession>
<sequence>MKKNWFALISLIFFNLVVVMGFAIALYAIIASFWIIIGAFIISPILLVIANVTQLQDFSMFQSISSIFLCAIGLGLFPFMRKFTRLIITYSVNYIKYNKKMIYSVPL</sequence>
<keyword evidence="1" id="KW-1133">Transmembrane helix</keyword>
<dbReference type="RefSeq" id="WP_071457454.1">
    <property type="nucleotide sequence ID" value="NZ_CABJEN010000002.1"/>
</dbReference>
<feature type="transmembrane region" description="Helical" evidence="1">
    <location>
        <begin position="58"/>
        <end position="79"/>
    </location>
</feature>
<dbReference type="AlphaFoldDB" id="A0A1J0A7G8"/>
<name>A0A1J0A7G8_9ENTE</name>
<evidence type="ECO:0008006" key="4">
    <source>
        <dbReference type="Google" id="ProtNLM"/>
    </source>
</evidence>
<keyword evidence="3" id="KW-1185">Reference proteome</keyword>
<dbReference type="KEGG" id="vte:BHY08_08480"/>
<evidence type="ECO:0000313" key="2">
    <source>
        <dbReference type="EMBL" id="APB31849.1"/>
    </source>
</evidence>
<dbReference type="STRING" id="519472.BHY08_08480"/>
<proteinExistence type="predicted"/>
<evidence type="ECO:0000313" key="3">
    <source>
        <dbReference type="Proteomes" id="UP000191200"/>
    </source>
</evidence>
<dbReference type="Proteomes" id="UP000191200">
    <property type="component" value="Chromosome"/>
</dbReference>
<dbReference type="EMBL" id="CP017267">
    <property type="protein sequence ID" value="APB31849.1"/>
    <property type="molecule type" value="Genomic_DNA"/>
</dbReference>
<reference evidence="2 3" key="1">
    <citation type="submission" date="2016-09" db="EMBL/GenBank/DDBJ databases">
        <title>Vagococcus teuberi sp. nov., isolated from the Malian artisanal sour milk fene.</title>
        <authorList>
            <person name="Wullschleger S."/>
            <person name="Seifert C."/>
            <person name="Baumgartner S."/>
            <person name="Lacroix C."/>
            <person name="Bonfoh B."/>
            <person name="Stevens M.J."/>
            <person name="Meile L."/>
        </authorList>
    </citation>
    <scope>NUCLEOTIDE SEQUENCE [LARGE SCALE GENOMIC DNA]</scope>
    <source>
        <strain evidence="2 3">DSM 21459</strain>
    </source>
</reference>
<feature type="transmembrane region" description="Helical" evidence="1">
    <location>
        <begin position="6"/>
        <end position="26"/>
    </location>
</feature>
<feature type="transmembrane region" description="Helical" evidence="1">
    <location>
        <begin position="33"/>
        <end position="52"/>
    </location>
</feature>
<protein>
    <recommendedName>
        <fullName evidence="4">DUF1700 domain-containing protein</fullName>
    </recommendedName>
</protein>
<keyword evidence="1" id="KW-0812">Transmembrane</keyword>
<keyword evidence="1" id="KW-0472">Membrane</keyword>
<organism evidence="2 3">
    <name type="scientific">Vagococcus teuberi</name>
    <dbReference type="NCBI Taxonomy" id="519472"/>
    <lineage>
        <taxon>Bacteria</taxon>
        <taxon>Bacillati</taxon>
        <taxon>Bacillota</taxon>
        <taxon>Bacilli</taxon>
        <taxon>Lactobacillales</taxon>
        <taxon>Enterococcaceae</taxon>
        <taxon>Vagococcus</taxon>
    </lineage>
</organism>